<evidence type="ECO:0000259" key="1">
    <source>
        <dbReference type="PROSITE" id="PS50404"/>
    </source>
</evidence>
<protein>
    <submittedName>
        <fullName evidence="3">Glutathione S-transferase</fullName>
    </submittedName>
</protein>
<dbReference type="Gene3D" id="1.20.1050.10">
    <property type="match status" value="1"/>
</dbReference>
<keyword evidence="3" id="KW-0808">Transferase</keyword>
<accession>A0A2V1GUK6</accession>
<dbReference type="OrthoDB" id="9813092at2"/>
<sequence length="225" mass="26562">MSVASQPVLYSFRRCPYAIRARMAIAASKSQVALREVVLKDKPQQLIGKSSKATVPVLIIPASEQHDEMLLDESRDIMRWALSNQDPQQWLSGDDVMNWQWEMQGLLQENDFIFKLSLDRYKYPEQHPQHTVEYYRDQCEVFLGKLEKHLLRNQFLVAGRVTFADIAIFPFIRQCAHVDFEWFQATPYPKLQQWLEHFKSSEIFLSVMQKYPQWKEGDTPVYFPE</sequence>
<name>A0A2V1GUK6_9GAMM</name>
<dbReference type="GO" id="GO:0005737">
    <property type="term" value="C:cytoplasm"/>
    <property type="evidence" value="ECO:0007669"/>
    <property type="project" value="TreeGrafter"/>
</dbReference>
<evidence type="ECO:0000259" key="2">
    <source>
        <dbReference type="PROSITE" id="PS50405"/>
    </source>
</evidence>
<gene>
    <name evidence="3" type="ORF">DC094_16805</name>
</gene>
<dbReference type="SUPFAM" id="SSF52833">
    <property type="entry name" value="Thioredoxin-like"/>
    <property type="match status" value="1"/>
</dbReference>
<keyword evidence="4" id="KW-1185">Reference proteome</keyword>
<dbReference type="InterPro" id="IPR010987">
    <property type="entry name" value="Glutathione-S-Trfase_C-like"/>
</dbReference>
<dbReference type="PANTHER" id="PTHR43968:SF6">
    <property type="entry name" value="GLUTATHIONE S-TRANSFERASE OMEGA"/>
    <property type="match status" value="1"/>
</dbReference>
<feature type="domain" description="GST N-terminal" evidence="1">
    <location>
        <begin position="5"/>
        <end position="89"/>
    </location>
</feature>
<dbReference type="Proteomes" id="UP000244906">
    <property type="component" value="Unassembled WGS sequence"/>
</dbReference>
<comment type="caution">
    <text evidence="3">The sequence shown here is derived from an EMBL/GenBank/DDBJ whole genome shotgun (WGS) entry which is preliminary data.</text>
</comment>
<dbReference type="Gene3D" id="3.40.30.10">
    <property type="entry name" value="Glutaredoxin"/>
    <property type="match status" value="1"/>
</dbReference>
<evidence type="ECO:0000313" key="4">
    <source>
        <dbReference type="Proteomes" id="UP000244906"/>
    </source>
</evidence>
<dbReference type="InterPro" id="IPR004045">
    <property type="entry name" value="Glutathione_S-Trfase_N"/>
</dbReference>
<evidence type="ECO:0000313" key="3">
    <source>
        <dbReference type="EMBL" id="PVZ66357.1"/>
    </source>
</evidence>
<dbReference type="PANTHER" id="PTHR43968">
    <property type="match status" value="1"/>
</dbReference>
<dbReference type="PROSITE" id="PS50405">
    <property type="entry name" value="GST_CTER"/>
    <property type="match status" value="1"/>
</dbReference>
<dbReference type="InterPro" id="IPR036282">
    <property type="entry name" value="Glutathione-S-Trfase_C_sf"/>
</dbReference>
<dbReference type="GO" id="GO:0016740">
    <property type="term" value="F:transferase activity"/>
    <property type="evidence" value="ECO:0007669"/>
    <property type="project" value="UniProtKB-KW"/>
</dbReference>
<feature type="domain" description="GST C-terminal" evidence="2">
    <location>
        <begin position="95"/>
        <end position="221"/>
    </location>
</feature>
<dbReference type="Pfam" id="PF13417">
    <property type="entry name" value="GST_N_3"/>
    <property type="match status" value="1"/>
</dbReference>
<dbReference type="InterPro" id="IPR050983">
    <property type="entry name" value="GST_Omega/HSP26"/>
</dbReference>
<dbReference type="RefSeq" id="WP_116688277.1">
    <property type="nucleotide sequence ID" value="NZ_CAWNYD010000008.1"/>
</dbReference>
<dbReference type="AlphaFoldDB" id="A0A2V1GUK6"/>
<organism evidence="3 4">
    <name type="scientific">Pelagibaculum spongiae</name>
    <dbReference type="NCBI Taxonomy" id="2080658"/>
    <lineage>
        <taxon>Bacteria</taxon>
        <taxon>Pseudomonadati</taxon>
        <taxon>Pseudomonadota</taxon>
        <taxon>Gammaproteobacteria</taxon>
        <taxon>Oceanospirillales</taxon>
        <taxon>Pelagibaculum</taxon>
    </lineage>
</organism>
<dbReference type="EMBL" id="QDDL01000008">
    <property type="protein sequence ID" value="PVZ66357.1"/>
    <property type="molecule type" value="Genomic_DNA"/>
</dbReference>
<proteinExistence type="predicted"/>
<dbReference type="CDD" id="cd03196">
    <property type="entry name" value="GST_C_5"/>
    <property type="match status" value="1"/>
</dbReference>
<dbReference type="SUPFAM" id="SSF47616">
    <property type="entry name" value="GST C-terminal domain-like"/>
    <property type="match status" value="1"/>
</dbReference>
<dbReference type="PROSITE" id="PS50404">
    <property type="entry name" value="GST_NTER"/>
    <property type="match status" value="1"/>
</dbReference>
<dbReference type="InterPro" id="IPR036249">
    <property type="entry name" value="Thioredoxin-like_sf"/>
</dbReference>
<reference evidence="3 4" key="1">
    <citation type="submission" date="2018-04" db="EMBL/GenBank/DDBJ databases">
        <title>Thalassorhabdus spongiae gen. nov., sp. nov., isolated from a marine sponge in South-West Iceland.</title>
        <authorList>
            <person name="Knobloch S."/>
            <person name="Daussin A."/>
            <person name="Johannsson R."/>
            <person name="Marteinsson V.T."/>
        </authorList>
    </citation>
    <scope>NUCLEOTIDE SEQUENCE [LARGE SCALE GENOMIC DNA]</scope>
    <source>
        <strain evidence="3 4">Hp12</strain>
    </source>
</reference>
<dbReference type="Pfam" id="PF13410">
    <property type="entry name" value="GST_C_2"/>
    <property type="match status" value="1"/>
</dbReference>